<dbReference type="PANTHER" id="PTHR46263:SF1">
    <property type="entry name" value="ARMADILLO REPEAT-CONTAINING PROTEIN 7"/>
    <property type="match status" value="1"/>
</dbReference>
<dbReference type="EMBL" id="VXIV02002437">
    <property type="protein sequence ID" value="KAF6025784.1"/>
    <property type="molecule type" value="Genomic_DNA"/>
</dbReference>
<dbReference type="InterPro" id="IPR042462">
    <property type="entry name" value="ARMC7"/>
</dbReference>
<dbReference type="AlphaFoldDB" id="A0A7J7JJJ7"/>
<dbReference type="Gene3D" id="1.25.10.10">
    <property type="entry name" value="Leucine-rich Repeat Variant"/>
    <property type="match status" value="1"/>
</dbReference>
<gene>
    <name evidence="1" type="ORF">EB796_016035</name>
</gene>
<proteinExistence type="predicted"/>
<name>A0A7J7JJJ7_BUGNE</name>
<comment type="caution">
    <text evidence="1">The sequence shown here is derived from an EMBL/GenBank/DDBJ whole genome shotgun (WGS) entry which is preliminary data.</text>
</comment>
<evidence type="ECO:0000313" key="2">
    <source>
        <dbReference type="Proteomes" id="UP000593567"/>
    </source>
</evidence>
<dbReference type="InterPro" id="IPR011989">
    <property type="entry name" value="ARM-like"/>
</dbReference>
<evidence type="ECO:0000313" key="1">
    <source>
        <dbReference type="EMBL" id="KAF6025784.1"/>
    </source>
</evidence>
<dbReference type="PANTHER" id="PTHR46263">
    <property type="entry name" value="ARMADILLO REPEAT-CONTAINING PROTEIN 7"/>
    <property type="match status" value="1"/>
</dbReference>
<organism evidence="1 2">
    <name type="scientific">Bugula neritina</name>
    <name type="common">Brown bryozoan</name>
    <name type="synonym">Sertularia neritina</name>
    <dbReference type="NCBI Taxonomy" id="10212"/>
    <lineage>
        <taxon>Eukaryota</taxon>
        <taxon>Metazoa</taxon>
        <taxon>Spiralia</taxon>
        <taxon>Lophotrochozoa</taxon>
        <taxon>Bryozoa</taxon>
        <taxon>Gymnolaemata</taxon>
        <taxon>Cheilostomatida</taxon>
        <taxon>Flustrina</taxon>
        <taxon>Buguloidea</taxon>
        <taxon>Bugulidae</taxon>
        <taxon>Bugula</taxon>
    </lineage>
</organism>
<dbReference type="SUPFAM" id="SSF48371">
    <property type="entry name" value="ARM repeat"/>
    <property type="match status" value="1"/>
</dbReference>
<dbReference type="Proteomes" id="UP000593567">
    <property type="component" value="Unassembled WGS sequence"/>
</dbReference>
<reference evidence="1" key="1">
    <citation type="submission" date="2020-06" db="EMBL/GenBank/DDBJ databases">
        <title>Draft genome of Bugula neritina, a colonial animal packing powerful symbionts and potential medicines.</title>
        <authorList>
            <person name="Rayko M."/>
        </authorList>
    </citation>
    <scope>NUCLEOTIDE SEQUENCE [LARGE SCALE GENOMIC DNA]</scope>
    <source>
        <strain evidence="1">Kwan_BN1</strain>
    </source>
</reference>
<accession>A0A7J7JJJ7</accession>
<dbReference type="InterPro" id="IPR016024">
    <property type="entry name" value="ARM-type_fold"/>
</dbReference>
<protein>
    <submittedName>
        <fullName evidence="1">ARMC7</fullName>
    </submittedName>
</protein>
<dbReference type="OrthoDB" id="201709at2759"/>
<sequence>MFSTKQHLIKRTGACGIGRFNYLQSLIEEFQTTELSSSKREILANLANFAYDPINYDYFLQLNIPDIFIDCLVDEKDKDPCLRLYALTGVCNSCLDKRMKSFYISNGCVKAVAQYLFWDDPQMIIQAITSLMYLINNESRQEITAVAIRQRMVELMSSLDRRVKNLATVFVEDYLPK</sequence>
<keyword evidence="2" id="KW-1185">Reference proteome</keyword>